<feature type="region of interest" description="Disordered" evidence="1">
    <location>
        <begin position="400"/>
        <end position="422"/>
    </location>
</feature>
<feature type="region of interest" description="Disordered" evidence="1">
    <location>
        <begin position="144"/>
        <end position="200"/>
    </location>
</feature>
<evidence type="ECO:0000256" key="1">
    <source>
        <dbReference type="SAM" id="MobiDB-lite"/>
    </source>
</evidence>
<organism>
    <name type="scientific">Branchiostoma floridae</name>
    <name type="common">Florida lancelet</name>
    <name type="synonym">Amphioxus</name>
    <dbReference type="NCBI Taxonomy" id="7739"/>
    <lineage>
        <taxon>Eukaryota</taxon>
        <taxon>Metazoa</taxon>
        <taxon>Chordata</taxon>
        <taxon>Cephalochordata</taxon>
        <taxon>Leptocardii</taxon>
        <taxon>Amphioxiformes</taxon>
        <taxon>Branchiostomatidae</taxon>
        <taxon>Branchiostoma</taxon>
    </lineage>
</organism>
<feature type="compositionally biased region" description="Polar residues" evidence="1">
    <location>
        <begin position="144"/>
        <end position="155"/>
    </location>
</feature>
<reference evidence="2" key="1">
    <citation type="journal article" date="2008" name="Nature">
        <title>The amphioxus genome and the evolution of the chordate karyotype.</title>
        <authorList>
            <consortium name="US DOE Joint Genome Institute (JGI-PGF)"/>
            <person name="Putnam N.H."/>
            <person name="Butts T."/>
            <person name="Ferrier D.E.K."/>
            <person name="Furlong R.F."/>
            <person name="Hellsten U."/>
            <person name="Kawashima T."/>
            <person name="Robinson-Rechavi M."/>
            <person name="Shoguchi E."/>
            <person name="Terry A."/>
            <person name="Yu J.-K."/>
            <person name="Benito-Gutierrez E.L."/>
            <person name="Dubchak I."/>
            <person name="Garcia-Fernandez J."/>
            <person name="Gibson-Brown J.J."/>
            <person name="Grigoriev I.V."/>
            <person name="Horton A.C."/>
            <person name="de Jong P.J."/>
            <person name="Jurka J."/>
            <person name="Kapitonov V.V."/>
            <person name="Kohara Y."/>
            <person name="Kuroki Y."/>
            <person name="Lindquist E."/>
            <person name="Lucas S."/>
            <person name="Osoegawa K."/>
            <person name="Pennacchio L.A."/>
            <person name="Salamov A.A."/>
            <person name="Satou Y."/>
            <person name="Sauka-Spengler T."/>
            <person name="Schmutz J."/>
            <person name="Shin-I T."/>
            <person name="Toyoda A."/>
            <person name="Bronner-Fraser M."/>
            <person name="Fujiyama A."/>
            <person name="Holland L.Z."/>
            <person name="Holland P.W.H."/>
            <person name="Satoh N."/>
            <person name="Rokhsar D.S."/>
        </authorList>
    </citation>
    <scope>NUCLEOTIDE SEQUENCE [LARGE SCALE GENOMIC DNA]</scope>
    <source>
        <strain evidence="2">S238N-H82</strain>
        <tissue evidence="2">Testes</tissue>
    </source>
</reference>
<evidence type="ECO:0008006" key="3">
    <source>
        <dbReference type="Google" id="ProtNLM"/>
    </source>
</evidence>
<sequence length="592" mass="67140">MMHIYKDRQDDRYRMAALFDSPAKTQLQHHLNMPQPLRMGRLVSLAGNEKCAGIKMPIASYGGPQACGEHEDCFSELNSSLSQEQFIQTFRQIKRTVFAEWNKQPESRMPLAQLSSNQNSKPSPKTVLPVLPKSPIKLFQNVASTSSRITRSPGKSATDGEEEEAEVAVPMSKETCHQESPAKSTTERVDKDAMGNPAKRRRLSIPKTNKRDFQDSVVAMRKALIEDMEGSYADLEDNQCLPAPSATVKTEWMNILHYEKFNQVCNNAKEYKLVAQLSKRCWTQVLRVFRLCEGKAILTKEGRATASLFKPLKGLTEANIYKALSKYAETPSGAKLAVKTLTSDVQEDKVALQLQDKVRELEAENHQLRMFAVDVAQTVNSNEQLEVKIEHIKLQEEESLPADKLQEEESLPADKLQKKESLSVDKLQKKESLSVNKLQEEESLPADKLQKKESLSVDKLQKKESLSVNKLQKKESLSVDKLQKKESLSVNKLQDEERWVAVALAAPEGWHIARLESINDSMASVSFLQTGVPGMYKWPERPDRLDVNNRCVIAKNVAMNKSGTGTRKYWHMSQSVRQMLNQLFEDFKLKYW</sequence>
<dbReference type="InParanoid" id="C3Z1C1"/>
<evidence type="ECO:0000313" key="2">
    <source>
        <dbReference type="EMBL" id="EEN53662.1"/>
    </source>
</evidence>
<proteinExistence type="predicted"/>
<protein>
    <recommendedName>
        <fullName evidence="3">BEN domain-containing protein</fullName>
    </recommendedName>
</protein>
<gene>
    <name evidence="2" type="ORF">BRAFLDRAFT_77450</name>
</gene>
<dbReference type="AlphaFoldDB" id="C3Z1C1"/>
<name>C3Z1C1_BRAFL</name>
<dbReference type="EMBL" id="GG666572">
    <property type="protein sequence ID" value="EEN53662.1"/>
    <property type="molecule type" value="Genomic_DNA"/>
</dbReference>
<accession>C3Z1C1</accession>